<name>A0A2M7XF23_9BACT</name>
<proteinExistence type="predicted"/>
<keyword evidence="1" id="KW-0472">Membrane</keyword>
<gene>
    <name evidence="2" type="ORF">CO173_01755</name>
</gene>
<dbReference type="AlphaFoldDB" id="A0A2M7XF23"/>
<keyword evidence="1" id="KW-0812">Transmembrane</keyword>
<reference evidence="3" key="1">
    <citation type="submission" date="2017-09" db="EMBL/GenBank/DDBJ databases">
        <title>Depth-based differentiation of microbial function through sediment-hosted aquifers and enrichment of novel symbionts in the deep terrestrial subsurface.</title>
        <authorList>
            <person name="Probst A.J."/>
            <person name="Ladd B."/>
            <person name="Jarett J.K."/>
            <person name="Geller-Mcgrath D.E."/>
            <person name="Sieber C.M.K."/>
            <person name="Emerson J.B."/>
            <person name="Anantharaman K."/>
            <person name="Thomas B.C."/>
            <person name="Malmstrom R."/>
            <person name="Stieglmeier M."/>
            <person name="Klingl A."/>
            <person name="Woyke T."/>
            <person name="Ryan C.M."/>
            <person name="Banfield J.F."/>
        </authorList>
    </citation>
    <scope>NUCLEOTIDE SEQUENCE [LARGE SCALE GENOMIC DNA]</scope>
</reference>
<feature type="transmembrane region" description="Helical" evidence="1">
    <location>
        <begin position="98"/>
        <end position="115"/>
    </location>
</feature>
<protein>
    <recommendedName>
        <fullName evidence="4">DUF1294 domain-containing protein</fullName>
    </recommendedName>
</protein>
<feature type="transmembrane region" description="Helical" evidence="1">
    <location>
        <begin position="12"/>
        <end position="31"/>
    </location>
</feature>
<dbReference type="InterPro" id="IPR010718">
    <property type="entry name" value="DUF1294"/>
</dbReference>
<keyword evidence="1" id="KW-1133">Transmembrane helix</keyword>
<comment type="caution">
    <text evidence="2">The sequence shown here is derived from an EMBL/GenBank/DDBJ whole genome shotgun (WGS) entry which is preliminary data.</text>
</comment>
<feature type="transmembrane region" description="Helical" evidence="1">
    <location>
        <begin position="67"/>
        <end position="86"/>
    </location>
</feature>
<evidence type="ECO:0000313" key="2">
    <source>
        <dbReference type="EMBL" id="PJA46470.1"/>
    </source>
</evidence>
<dbReference type="Proteomes" id="UP000231263">
    <property type="component" value="Unassembled WGS sequence"/>
</dbReference>
<accession>A0A2M7XF23</accession>
<organism evidence="2 3">
    <name type="scientific">Candidatus Uhrbacteria bacterium CG_4_9_14_3_um_filter_41_35</name>
    <dbReference type="NCBI Taxonomy" id="1975034"/>
    <lineage>
        <taxon>Bacteria</taxon>
        <taxon>Candidatus Uhriibacteriota</taxon>
    </lineage>
</organism>
<evidence type="ECO:0008006" key="4">
    <source>
        <dbReference type="Google" id="ProtNLM"/>
    </source>
</evidence>
<evidence type="ECO:0000313" key="3">
    <source>
        <dbReference type="Proteomes" id="UP000231263"/>
    </source>
</evidence>
<dbReference type="Pfam" id="PF06961">
    <property type="entry name" value="DUF1294"/>
    <property type="match status" value="1"/>
</dbReference>
<evidence type="ECO:0000256" key="1">
    <source>
        <dbReference type="SAM" id="Phobius"/>
    </source>
</evidence>
<dbReference type="EMBL" id="PFWT01000009">
    <property type="protein sequence ID" value="PJA46470.1"/>
    <property type="molecule type" value="Genomic_DNA"/>
</dbReference>
<sequence>MRKNSPYSTSLIVWLIFCLVSFVIIFVNFAIPPLYNYYLSLNIGAFLLFGLDKYLAKIGKRRVPEKILYFTILLGGLVGAVLSMNFFHHKTSKSKFQLIAWLLILVHLLLIYYLFSNQIFPFQIDKMFS</sequence>
<feature type="transmembrane region" description="Helical" evidence="1">
    <location>
        <begin position="37"/>
        <end position="55"/>
    </location>
</feature>